<gene>
    <name evidence="2" type="ORF">M0654_11230</name>
</gene>
<comment type="caution">
    <text evidence="2">The sequence shown here is derived from an EMBL/GenBank/DDBJ whole genome shotgun (WGS) entry which is preliminary data.</text>
</comment>
<dbReference type="NCBIfam" id="TIGR01725">
    <property type="entry name" value="phge_HK97_gp10"/>
    <property type="match status" value="1"/>
</dbReference>
<evidence type="ECO:0000313" key="3">
    <source>
        <dbReference type="Proteomes" id="UP001202827"/>
    </source>
</evidence>
<dbReference type="Proteomes" id="UP001202827">
    <property type="component" value="Unassembled WGS sequence"/>
</dbReference>
<accession>A0ABT0IRS4</accession>
<evidence type="ECO:0000313" key="2">
    <source>
        <dbReference type="EMBL" id="MCK8780558.1"/>
    </source>
</evidence>
<reference evidence="2 3" key="1">
    <citation type="submission" date="2022-04" db="EMBL/GenBank/DDBJ databases">
        <title>Rhizobium coralii sp. nov., isolated from coral Turbinaria peltata.</title>
        <authorList>
            <person name="Sun H."/>
        </authorList>
    </citation>
    <scope>NUCLEOTIDE SEQUENCE [LARGE SCALE GENOMIC DNA]</scope>
    <source>
        <strain evidence="2 3">NTR19</strain>
    </source>
</reference>
<feature type="compositionally biased region" description="Polar residues" evidence="1">
    <location>
        <begin position="90"/>
        <end position="100"/>
    </location>
</feature>
<sequence>MAKVTVKIEGLKELDRALGQLPKSTAKATLRRVLKEAGEPVARAARSRAPVEDHHLVESIDVSTRLNPRQRSLHKEAGGRAFQEMFVGTNNPAGTQQEFGNSRHGPQPFMRPAWDATKQQTLDYIANSLWGEIEKSAQRLARRAARGR</sequence>
<dbReference type="InterPro" id="IPR010064">
    <property type="entry name" value="HK97-gp10_tail"/>
</dbReference>
<protein>
    <submittedName>
        <fullName evidence="2">HK97 gp10 family phage protein</fullName>
    </submittedName>
</protein>
<dbReference type="RefSeq" id="WP_248683168.1">
    <property type="nucleotide sequence ID" value="NZ_JALPRY010000012.1"/>
</dbReference>
<dbReference type="Pfam" id="PF04883">
    <property type="entry name" value="HK97-gp10_like"/>
    <property type="match status" value="1"/>
</dbReference>
<feature type="region of interest" description="Disordered" evidence="1">
    <location>
        <begin position="90"/>
        <end position="111"/>
    </location>
</feature>
<organism evidence="2 3">
    <name type="scientific">Neorhizobium turbinariae</name>
    <dbReference type="NCBI Taxonomy" id="2937795"/>
    <lineage>
        <taxon>Bacteria</taxon>
        <taxon>Pseudomonadati</taxon>
        <taxon>Pseudomonadota</taxon>
        <taxon>Alphaproteobacteria</taxon>
        <taxon>Hyphomicrobiales</taxon>
        <taxon>Rhizobiaceae</taxon>
        <taxon>Rhizobium/Agrobacterium group</taxon>
        <taxon>Neorhizobium</taxon>
    </lineage>
</organism>
<name>A0ABT0IRS4_9HYPH</name>
<proteinExistence type="predicted"/>
<evidence type="ECO:0000256" key="1">
    <source>
        <dbReference type="SAM" id="MobiDB-lite"/>
    </source>
</evidence>
<dbReference type="EMBL" id="JALPRY010000012">
    <property type="protein sequence ID" value="MCK8780558.1"/>
    <property type="molecule type" value="Genomic_DNA"/>
</dbReference>
<keyword evidence="3" id="KW-1185">Reference proteome</keyword>